<proteinExistence type="predicted"/>
<evidence type="ECO:0000313" key="2">
    <source>
        <dbReference type="Proteomes" id="UP000034287"/>
    </source>
</evidence>
<comment type="caution">
    <text evidence="1">The sequence shown here is derived from an EMBL/GenBank/DDBJ whole genome shotgun (WGS) entry which is preliminary data.</text>
</comment>
<dbReference type="RefSeq" id="WP_046516907.1">
    <property type="nucleotide sequence ID" value="NZ_LAYZ01000024.1"/>
</dbReference>
<dbReference type="EMBL" id="LAYZ01000024">
    <property type="protein sequence ID" value="KKK33993.1"/>
    <property type="molecule type" value="Genomic_DNA"/>
</dbReference>
<name>A0A0M2SI83_9STAP</name>
<dbReference type="Proteomes" id="UP000034287">
    <property type="component" value="Unassembled WGS sequence"/>
</dbReference>
<accession>A0A0M2SI83</accession>
<organism evidence="1 2">
    <name type="scientific">Salinicoccus sediminis</name>
    <dbReference type="NCBI Taxonomy" id="1432562"/>
    <lineage>
        <taxon>Bacteria</taxon>
        <taxon>Bacillati</taxon>
        <taxon>Bacillota</taxon>
        <taxon>Bacilli</taxon>
        <taxon>Bacillales</taxon>
        <taxon>Staphylococcaceae</taxon>
        <taxon>Salinicoccus</taxon>
    </lineage>
</organism>
<dbReference type="PATRIC" id="fig|1432562.3.peg.2059"/>
<dbReference type="STRING" id="1432562.WN59_10365"/>
<dbReference type="OrthoDB" id="2387872at2"/>
<dbReference type="AlphaFoldDB" id="A0A0M2SI83"/>
<reference evidence="1 2" key="1">
    <citation type="submission" date="2015-04" db="EMBL/GenBank/DDBJ databases">
        <title>Taxonomic description and genome sequence of Salinicoccus sediminis sp. nov., a novel hyper halotolerant bacterium isolated from marine sediment.</title>
        <authorList>
            <person name="Mathan Kumar R."/>
            <person name="Kaur G."/>
            <person name="Kumar N."/>
            <person name="Kumar A."/>
            <person name="Singh N.K."/>
            <person name="Kaur N."/>
            <person name="Mayilraj S."/>
        </authorList>
    </citation>
    <scope>NUCLEOTIDE SEQUENCE [LARGE SCALE GENOMIC DNA]</scope>
    <source>
        <strain evidence="1 2">SV-16</strain>
    </source>
</reference>
<evidence type="ECO:0000313" key="1">
    <source>
        <dbReference type="EMBL" id="KKK33993.1"/>
    </source>
</evidence>
<protein>
    <submittedName>
        <fullName evidence="1">Uncharacterized protein</fullName>
    </submittedName>
</protein>
<gene>
    <name evidence="1" type="ORF">WN59_10365</name>
</gene>
<keyword evidence="2" id="KW-1185">Reference proteome</keyword>
<sequence>MKLKVKIRDTKLTIEKVTIDAGSTVAELVTALARQDLVNESFTGGLKVKGLEDEDLMSVTLHHLFGESERAEIYNTDMTITLTERRVKGNTLAGRILLDYSNLLETAGKLHELTEVEPVRAGTLFYVQQQRRQYFIRMEDAGLEFFHFRDQYDDAFSGTGRSPFLRVELKERSALTPDELKWLRSITLPAKEKKNPVIHFDPERLSQEFLDDINVLIHRIVVIIGRFRTRGEALDARGRHIPAYVQVGEECSVGYIPEEQLEKIRK</sequence>